<dbReference type="EMBL" id="FORX01000026">
    <property type="protein sequence ID" value="SFK46536.1"/>
    <property type="molecule type" value="Genomic_DNA"/>
</dbReference>
<dbReference type="RefSeq" id="WP_092379185.1">
    <property type="nucleotide sequence ID" value="NZ_FORX01000026.1"/>
</dbReference>
<keyword evidence="7" id="KW-1185">Reference proteome</keyword>
<dbReference type="OrthoDB" id="9791760at2"/>
<organism evidence="6 7">
    <name type="scientific">Desulfomicrobium apsheronum</name>
    <dbReference type="NCBI Taxonomy" id="52560"/>
    <lineage>
        <taxon>Bacteria</taxon>
        <taxon>Pseudomonadati</taxon>
        <taxon>Thermodesulfobacteriota</taxon>
        <taxon>Desulfovibrionia</taxon>
        <taxon>Desulfovibrionales</taxon>
        <taxon>Desulfomicrobiaceae</taxon>
        <taxon>Desulfomicrobium</taxon>
    </lineage>
</organism>
<dbReference type="PROSITE" id="PS50122">
    <property type="entry name" value="CHEB"/>
    <property type="match status" value="1"/>
</dbReference>
<reference evidence="7" key="1">
    <citation type="submission" date="2016-10" db="EMBL/GenBank/DDBJ databases">
        <authorList>
            <person name="Varghese N."/>
            <person name="Submissions S."/>
        </authorList>
    </citation>
    <scope>NUCLEOTIDE SEQUENCE [LARGE SCALE GENOMIC DNA]</scope>
    <source>
        <strain evidence="7">DSM 5918</strain>
    </source>
</reference>
<dbReference type="SUPFAM" id="SSF52738">
    <property type="entry name" value="Methylesterase CheB, C-terminal domain"/>
    <property type="match status" value="1"/>
</dbReference>
<proteinExistence type="predicted"/>
<keyword evidence="1 4" id="KW-0378">Hydrolase</keyword>
<comment type="catalytic activity">
    <reaction evidence="3">
        <text>[protein]-L-glutamate 5-O-methyl ester + H2O = L-glutamyl-[protein] + methanol + H(+)</text>
        <dbReference type="Rhea" id="RHEA:23236"/>
        <dbReference type="Rhea" id="RHEA-COMP:10208"/>
        <dbReference type="Rhea" id="RHEA-COMP:10311"/>
        <dbReference type="ChEBI" id="CHEBI:15377"/>
        <dbReference type="ChEBI" id="CHEBI:15378"/>
        <dbReference type="ChEBI" id="CHEBI:17790"/>
        <dbReference type="ChEBI" id="CHEBI:29973"/>
        <dbReference type="ChEBI" id="CHEBI:82795"/>
        <dbReference type="EC" id="3.1.1.61"/>
    </reaction>
</comment>
<evidence type="ECO:0000313" key="7">
    <source>
        <dbReference type="Proteomes" id="UP000198635"/>
    </source>
</evidence>
<dbReference type="Gene3D" id="3.40.50.180">
    <property type="entry name" value="Methylesterase CheB, C-terminal domain"/>
    <property type="match status" value="1"/>
</dbReference>
<feature type="active site" evidence="4">
    <location>
        <position position="13"/>
    </location>
</feature>
<accession>A0A1I3ZS85</accession>
<dbReference type="PANTHER" id="PTHR42872">
    <property type="entry name" value="PROTEIN-GLUTAMATE METHYLESTERASE/PROTEIN-GLUTAMINE GLUTAMINASE"/>
    <property type="match status" value="1"/>
</dbReference>
<dbReference type="GO" id="GO:0008984">
    <property type="term" value="F:protein-glutamate methylesterase activity"/>
    <property type="evidence" value="ECO:0007669"/>
    <property type="project" value="UniProtKB-EC"/>
</dbReference>
<dbReference type="PANTHER" id="PTHR42872:SF3">
    <property type="entry name" value="PROTEIN-GLUTAMATE METHYLESTERASE_PROTEIN-GLUTAMINE GLUTAMINASE 1"/>
    <property type="match status" value="1"/>
</dbReference>
<feature type="domain" description="CheB-type methylesterase" evidence="5">
    <location>
        <begin position="1"/>
        <end position="181"/>
    </location>
</feature>
<name>A0A1I3ZS85_9BACT</name>
<dbReference type="EC" id="3.1.1.61" evidence="2"/>
<dbReference type="InterPro" id="IPR000673">
    <property type="entry name" value="Sig_transdc_resp-reg_Me-estase"/>
</dbReference>
<dbReference type="GO" id="GO:0006935">
    <property type="term" value="P:chemotaxis"/>
    <property type="evidence" value="ECO:0007669"/>
    <property type="project" value="UniProtKB-UniRule"/>
</dbReference>
<dbReference type="Proteomes" id="UP000198635">
    <property type="component" value="Unassembled WGS sequence"/>
</dbReference>
<evidence type="ECO:0000259" key="5">
    <source>
        <dbReference type="PROSITE" id="PS50122"/>
    </source>
</evidence>
<evidence type="ECO:0000313" key="6">
    <source>
        <dbReference type="EMBL" id="SFK46536.1"/>
    </source>
</evidence>
<evidence type="ECO:0000256" key="3">
    <source>
        <dbReference type="ARBA" id="ARBA00048267"/>
    </source>
</evidence>
<dbReference type="Pfam" id="PF01339">
    <property type="entry name" value="CheB_methylest"/>
    <property type="match status" value="1"/>
</dbReference>
<dbReference type="InterPro" id="IPR035909">
    <property type="entry name" value="CheB_C"/>
</dbReference>
<keyword evidence="4" id="KW-0145">Chemotaxis</keyword>
<evidence type="ECO:0000256" key="2">
    <source>
        <dbReference type="ARBA" id="ARBA00039140"/>
    </source>
</evidence>
<evidence type="ECO:0000256" key="4">
    <source>
        <dbReference type="PROSITE-ProRule" id="PRU00050"/>
    </source>
</evidence>
<dbReference type="STRING" id="52560.SAMN04488082_12632"/>
<protein>
    <recommendedName>
        <fullName evidence="2">protein-glutamate methylesterase</fullName>
        <ecNumber evidence="2">3.1.1.61</ecNumber>
    </recommendedName>
</protein>
<feature type="active site" evidence="4">
    <location>
        <position position="133"/>
    </location>
</feature>
<sequence>MKRAFKAVVVGVSSGGLEALKILVPGLRKDLPVPVLIVQHLSPQADSYLAVRLDEVSGLKVKEAEDKEFLKAGVAYVAPPDYHLLVEPDGSLCLSVDPKVNFSRPSVDVLFETASDAFGAALVGVILTGANQDGAKGLARIKRRGGLAIVQSPDSALADAMPRAALESTNVDHVLPLREIAPFLNNLLIGPSHANTD</sequence>
<evidence type="ECO:0000256" key="1">
    <source>
        <dbReference type="ARBA" id="ARBA00022801"/>
    </source>
</evidence>
<feature type="active site" evidence="4">
    <location>
        <position position="40"/>
    </location>
</feature>
<dbReference type="CDD" id="cd16433">
    <property type="entry name" value="CheB"/>
    <property type="match status" value="1"/>
</dbReference>
<dbReference type="AlphaFoldDB" id="A0A1I3ZS85"/>
<dbReference type="GO" id="GO:0000156">
    <property type="term" value="F:phosphorelay response regulator activity"/>
    <property type="evidence" value="ECO:0007669"/>
    <property type="project" value="InterPro"/>
</dbReference>
<dbReference type="GO" id="GO:0005737">
    <property type="term" value="C:cytoplasm"/>
    <property type="evidence" value="ECO:0007669"/>
    <property type="project" value="InterPro"/>
</dbReference>
<gene>
    <name evidence="6" type="ORF">SAMN04488082_12632</name>
</gene>